<dbReference type="Pfam" id="PF00657">
    <property type="entry name" value="Lipase_GDSL"/>
    <property type="match status" value="1"/>
</dbReference>
<evidence type="ECO:0000256" key="2">
    <source>
        <dbReference type="ARBA" id="ARBA00022801"/>
    </source>
</evidence>
<dbReference type="PANTHER" id="PTHR45648:SF23">
    <property type="entry name" value="GDSL-LIKE LIPASE_ACYLHYDROLASE FAMILY PROTEIN, EXPRESSED"/>
    <property type="match status" value="1"/>
</dbReference>
<evidence type="ECO:0008006" key="6">
    <source>
        <dbReference type="Google" id="ProtNLM"/>
    </source>
</evidence>
<accession>A0A811RBR4</accession>
<evidence type="ECO:0000313" key="4">
    <source>
        <dbReference type="EMBL" id="CAD6267437.1"/>
    </source>
</evidence>
<dbReference type="OrthoDB" id="1600564at2759"/>
<keyword evidence="2" id="KW-0378">Hydrolase</keyword>
<dbReference type="GO" id="GO:0016788">
    <property type="term" value="F:hydrolase activity, acting on ester bonds"/>
    <property type="evidence" value="ECO:0007669"/>
    <property type="project" value="InterPro"/>
</dbReference>
<dbReference type="InterPro" id="IPR051058">
    <property type="entry name" value="GDSL_Est/Lipase"/>
</dbReference>
<protein>
    <recommendedName>
        <fullName evidence="6">GDSL esterase/lipase</fullName>
    </recommendedName>
</protein>
<evidence type="ECO:0000313" key="5">
    <source>
        <dbReference type="Proteomes" id="UP000604825"/>
    </source>
</evidence>
<dbReference type="CDD" id="cd01837">
    <property type="entry name" value="SGNH_plant_lipase_like"/>
    <property type="match status" value="1"/>
</dbReference>
<dbReference type="EMBL" id="CAJGYO010000014">
    <property type="protein sequence ID" value="CAD6267437.1"/>
    <property type="molecule type" value="Genomic_DNA"/>
</dbReference>
<proteinExistence type="inferred from homology"/>
<keyword evidence="3" id="KW-0443">Lipid metabolism</keyword>
<keyword evidence="5" id="KW-1185">Reference proteome</keyword>
<dbReference type="InterPro" id="IPR001087">
    <property type="entry name" value="GDSL"/>
</dbReference>
<dbReference type="Gene3D" id="3.40.50.1110">
    <property type="entry name" value="SGNH hydrolase"/>
    <property type="match status" value="1"/>
</dbReference>
<dbReference type="InterPro" id="IPR035669">
    <property type="entry name" value="SGNH_plant_lipase-like"/>
</dbReference>
<evidence type="ECO:0000256" key="1">
    <source>
        <dbReference type="ARBA" id="ARBA00008668"/>
    </source>
</evidence>
<reference evidence="4" key="1">
    <citation type="submission" date="2020-10" db="EMBL/GenBank/DDBJ databases">
        <authorList>
            <person name="Han B."/>
            <person name="Lu T."/>
            <person name="Zhao Q."/>
            <person name="Huang X."/>
            <person name="Zhao Y."/>
        </authorList>
    </citation>
    <scope>NUCLEOTIDE SEQUENCE</scope>
</reference>
<evidence type="ECO:0000256" key="3">
    <source>
        <dbReference type="ARBA" id="ARBA00022963"/>
    </source>
</evidence>
<dbReference type="Proteomes" id="UP000604825">
    <property type="component" value="Unassembled WGS sequence"/>
</dbReference>
<dbReference type="SUPFAM" id="SSF52266">
    <property type="entry name" value="SGNH hydrolase"/>
    <property type="match status" value="1"/>
</dbReference>
<sequence length="414" mass="43853">MIKPTLFMATIRPAAAAGSATAAVAGALLVLLAAAALCSGSSSATGDEAELIASTGSMSITTRGRVVVPAMHVFGDSLVDAGNNDFLPAPAPKAVPPNGVDLPRTILWRTGRFTNAYNLADIIAQQVGFRRSPPAYLSLTPLSRQLDLLRGRVGTNYASGGSGILDVTGNGTITLREQVELFATTKARILRAGLVGRESLDGLLGRSLFVISTGGNDFGAFVDPGGVPLSQAPEFMATMVADYLNYIKALYKLGARRLVLLDILPVGCLPSQRATTADGECDGDGNYLSELFNSLLRAEMAKAVAAAMPAMRYSVASLYNVLSDMIANPTLAGLREVKTACCGGGKFNGEVECSVHTNLCADRDEYLFWDTVHGTQAAYRRAVRAFFYGTTREAEPINLHQLLQEQYYHSTATA</sequence>
<dbReference type="GO" id="GO:0016042">
    <property type="term" value="P:lipid catabolic process"/>
    <property type="evidence" value="ECO:0007669"/>
    <property type="project" value="UniProtKB-KW"/>
</dbReference>
<dbReference type="InterPro" id="IPR036514">
    <property type="entry name" value="SGNH_hydro_sf"/>
</dbReference>
<keyword evidence="3" id="KW-0442">Lipid degradation</keyword>
<comment type="caution">
    <text evidence="4">The sequence shown here is derived from an EMBL/GenBank/DDBJ whole genome shotgun (WGS) entry which is preliminary data.</text>
</comment>
<dbReference type="PANTHER" id="PTHR45648">
    <property type="entry name" value="GDSL LIPASE/ACYLHYDROLASE FAMILY PROTEIN (AFU_ORTHOLOGUE AFUA_4G14700)"/>
    <property type="match status" value="1"/>
</dbReference>
<name>A0A811RBR4_9POAL</name>
<comment type="similarity">
    <text evidence="1">Belongs to the 'GDSL' lipolytic enzyme family.</text>
</comment>
<dbReference type="AlphaFoldDB" id="A0A811RBR4"/>
<organism evidence="4 5">
    <name type="scientific">Miscanthus lutarioriparius</name>
    <dbReference type="NCBI Taxonomy" id="422564"/>
    <lineage>
        <taxon>Eukaryota</taxon>
        <taxon>Viridiplantae</taxon>
        <taxon>Streptophyta</taxon>
        <taxon>Embryophyta</taxon>
        <taxon>Tracheophyta</taxon>
        <taxon>Spermatophyta</taxon>
        <taxon>Magnoliopsida</taxon>
        <taxon>Liliopsida</taxon>
        <taxon>Poales</taxon>
        <taxon>Poaceae</taxon>
        <taxon>PACMAD clade</taxon>
        <taxon>Panicoideae</taxon>
        <taxon>Andropogonodae</taxon>
        <taxon>Andropogoneae</taxon>
        <taxon>Saccharinae</taxon>
        <taxon>Miscanthus</taxon>
    </lineage>
</organism>
<gene>
    <name evidence="4" type="ORF">NCGR_LOCUS50742</name>
</gene>